<dbReference type="VEuPathDB" id="FungiDB:An16g06870"/>
<evidence type="ECO:0000313" key="2">
    <source>
        <dbReference type="RefSeq" id="XP_059604885.1"/>
    </source>
</evidence>
<dbReference type="RefSeq" id="XP_059604885.1">
    <property type="nucleotide sequence ID" value="XM_059745245.1"/>
</dbReference>
<reference evidence="2" key="1">
    <citation type="submission" date="2025-02" db="EMBL/GenBank/DDBJ databases">
        <authorList>
            <consortium name="NCBI Genome Project"/>
        </authorList>
    </citation>
    <scope>NUCLEOTIDE SEQUENCE</scope>
</reference>
<reference evidence="2" key="2">
    <citation type="submission" date="2025-08" db="UniProtKB">
        <authorList>
            <consortium name="RefSeq"/>
        </authorList>
    </citation>
    <scope>IDENTIFICATION</scope>
</reference>
<accession>A0AAJ8BVY2</accession>
<feature type="compositionally biased region" description="Low complexity" evidence="1">
    <location>
        <begin position="119"/>
        <end position="132"/>
    </location>
</feature>
<feature type="compositionally biased region" description="Basic and acidic residues" evidence="1">
    <location>
        <begin position="108"/>
        <end position="117"/>
    </location>
</feature>
<dbReference type="KEGG" id="ang:An16g06870"/>
<gene>
    <name evidence="2" type="ORF">An16g06870</name>
</gene>
<organism evidence="2">
    <name type="scientific">Aspergillus niger</name>
    <dbReference type="NCBI Taxonomy" id="5061"/>
    <lineage>
        <taxon>Eukaryota</taxon>
        <taxon>Fungi</taxon>
        <taxon>Dikarya</taxon>
        <taxon>Ascomycota</taxon>
        <taxon>Pezizomycotina</taxon>
        <taxon>Eurotiomycetes</taxon>
        <taxon>Eurotiomycetidae</taxon>
        <taxon>Eurotiales</taxon>
        <taxon>Aspergillaceae</taxon>
        <taxon>Aspergillus</taxon>
        <taxon>Aspergillus subgen. Circumdati</taxon>
    </lineage>
</organism>
<evidence type="ECO:0000256" key="1">
    <source>
        <dbReference type="SAM" id="MobiDB-lite"/>
    </source>
</evidence>
<protein>
    <submittedName>
        <fullName evidence="2">Uncharacterized protein</fullName>
    </submittedName>
</protein>
<dbReference type="AlphaFoldDB" id="A0AAJ8BVY2"/>
<name>A0AAJ8BVY2_ASPNG</name>
<dbReference type="GeneID" id="84593482"/>
<proteinExistence type="predicted"/>
<sequence>MRPGGFGSEGVGRGVCGATVKLQTFCQWYDAQDADHGLAVQDIGAYQDRAPRADGKMDIWMLVERVAQSLRKKGTERSGIKSSLGAEAGSGMRSTKSGKERRRSSKRGRAEQTDCKGHTTPPATPLFLLPAK</sequence>
<feature type="region of interest" description="Disordered" evidence="1">
    <location>
        <begin position="71"/>
        <end position="132"/>
    </location>
</feature>